<dbReference type="InterPro" id="IPR005302">
    <property type="entry name" value="MoCF_Sase_C"/>
</dbReference>
<dbReference type="OrthoDB" id="9801223at2"/>
<dbReference type="AlphaFoldDB" id="A0A147KD71"/>
<protein>
    <submittedName>
        <fullName evidence="2">Sulfurase</fullName>
    </submittedName>
</protein>
<dbReference type="STRING" id="665004.AC529_18640"/>
<dbReference type="GO" id="GO:0030170">
    <property type="term" value="F:pyridoxal phosphate binding"/>
    <property type="evidence" value="ECO:0007669"/>
    <property type="project" value="InterPro"/>
</dbReference>
<feature type="domain" description="MOSC" evidence="1">
    <location>
        <begin position="31"/>
        <end position="165"/>
    </location>
</feature>
<organism evidence="2 3">
    <name type="scientific">Thermobifida cellulosilytica TB100</name>
    <dbReference type="NCBI Taxonomy" id="665004"/>
    <lineage>
        <taxon>Bacteria</taxon>
        <taxon>Bacillati</taxon>
        <taxon>Actinomycetota</taxon>
        <taxon>Actinomycetes</taxon>
        <taxon>Streptosporangiales</taxon>
        <taxon>Nocardiopsidaceae</taxon>
        <taxon>Thermobifida</taxon>
    </lineage>
</organism>
<evidence type="ECO:0000259" key="1">
    <source>
        <dbReference type="PROSITE" id="PS51340"/>
    </source>
</evidence>
<evidence type="ECO:0000313" key="3">
    <source>
        <dbReference type="Proteomes" id="UP000074382"/>
    </source>
</evidence>
<comment type="caution">
    <text evidence="2">The sequence shown here is derived from an EMBL/GenBank/DDBJ whole genome shotgun (WGS) entry which is preliminary data.</text>
</comment>
<accession>A0A147KD71</accession>
<dbReference type="RefSeq" id="WP_068753022.1">
    <property type="nucleotide sequence ID" value="NZ_KQ950180.1"/>
</dbReference>
<dbReference type="EMBL" id="LGEM01000138">
    <property type="protein sequence ID" value="KUP95200.1"/>
    <property type="molecule type" value="Genomic_DNA"/>
</dbReference>
<proteinExistence type="predicted"/>
<dbReference type="InterPro" id="IPR011037">
    <property type="entry name" value="Pyrv_Knase-like_insert_dom_sf"/>
</dbReference>
<dbReference type="PANTHER" id="PTHR30212:SF2">
    <property type="entry name" value="PROTEIN YIIM"/>
    <property type="match status" value="1"/>
</dbReference>
<dbReference type="InterPro" id="IPR052353">
    <property type="entry name" value="Benzoxazolinone_Detox_Enz"/>
</dbReference>
<name>A0A147KD71_THECS</name>
<dbReference type="PROSITE" id="PS51340">
    <property type="entry name" value="MOSC"/>
    <property type="match status" value="1"/>
</dbReference>
<gene>
    <name evidence="2" type="ORF">AC529_18640</name>
</gene>
<reference evidence="3" key="1">
    <citation type="journal article" date="2017" name="Acta Aliment.">
        <title>Plant polysaccharide degrading enzyme system of Thermpbifida cellulosilytica TB100 revealed by de novo genome project data.</title>
        <authorList>
            <person name="Toth A."/>
            <person name="Baka E."/>
            <person name="Luzics S."/>
            <person name="Bata-Vidacs I."/>
            <person name="Nagy I."/>
            <person name="Balint B."/>
            <person name="Herceg R."/>
            <person name="Olasz F."/>
            <person name="Wilk T."/>
            <person name="Nagy T."/>
            <person name="Kriszt B."/>
            <person name="Nagy I."/>
            <person name="Kukolya J."/>
        </authorList>
    </citation>
    <scope>NUCLEOTIDE SEQUENCE [LARGE SCALE GENOMIC DNA]</scope>
    <source>
        <strain evidence="3">TB100</strain>
    </source>
</reference>
<keyword evidence="3" id="KW-1185">Reference proteome</keyword>
<dbReference type="PANTHER" id="PTHR30212">
    <property type="entry name" value="PROTEIN YIIM"/>
    <property type="match status" value="1"/>
</dbReference>
<dbReference type="GO" id="GO:0030151">
    <property type="term" value="F:molybdenum ion binding"/>
    <property type="evidence" value="ECO:0007669"/>
    <property type="project" value="InterPro"/>
</dbReference>
<dbReference type="Pfam" id="PF03473">
    <property type="entry name" value="MOSC"/>
    <property type="match status" value="1"/>
</dbReference>
<dbReference type="GO" id="GO:0003824">
    <property type="term" value="F:catalytic activity"/>
    <property type="evidence" value="ECO:0007669"/>
    <property type="project" value="InterPro"/>
</dbReference>
<dbReference type="PATRIC" id="fig|665004.4.peg.179"/>
<dbReference type="SUPFAM" id="SSF50800">
    <property type="entry name" value="PK beta-barrel domain-like"/>
    <property type="match status" value="1"/>
</dbReference>
<evidence type="ECO:0000313" key="2">
    <source>
        <dbReference type="EMBL" id="KUP95200.1"/>
    </source>
</evidence>
<dbReference type="Gene3D" id="2.40.33.20">
    <property type="entry name" value="PK beta-barrel domain-like"/>
    <property type="match status" value="1"/>
</dbReference>
<sequence>MDTGIVLSVNTGLPVSAEWAGRLKHTAIDKRPAAGRVRVHSLGLEGDVQADTVNHGGRDQAVYAYAREELDLWQERLGRPLRDGMFGENLTTRGVEVSRALIGERWRVGSALLEVTLPRTPCGTFQNWLGERGWVKRFTQEARTGAYLRVLEEGEVAAGDPVVVEYRPDHGIDLATAFRARHGRDAALLRRVVEIPGSAAKWRAQLAAVEEQLGTAPR</sequence>
<dbReference type="Proteomes" id="UP000074382">
    <property type="component" value="Unassembled WGS sequence"/>
</dbReference>